<keyword evidence="1" id="KW-0732">Signal</keyword>
<evidence type="ECO:0008006" key="4">
    <source>
        <dbReference type="Google" id="ProtNLM"/>
    </source>
</evidence>
<feature type="chain" id="PRO_5041804606" description="Secreted protein" evidence="1">
    <location>
        <begin position="30"/>
        <end position="71"/>
    </location>
</feature>
<name>A0A2R6WKD9_MARPO</name>
<evidence type="ECO:0000256" key="1">
    <source>
        <dbReference type="SAM" id="SignalP"/>
    </source>
</evidence>
<gene>
    <name evidence="2" type="ORF">MARPO_0081s0056</name>
</gene>
<protein>
    <recommendedName>
        <fullName evidence="4">Secreted protein</fullName>
    </recommendedName>
</protein>
<sequence length="71" mass="8604">MSAACMKYRKHRFLFHMLYVVLTFPLEDGEMFTSWPFSYKTTANLLRCFTEWHSFLDMCHHHSLAITPRWS</sequence>
<evidence type="ECO:0000313" key="2">
    <source>
        <dbReference type="EMBL" id="PTQ34330.1"/>
    </source>
</evidence>
<feature type="signal peptide" evidence="1">
    <location>
        <begin position="1"/>
        <end position="29"/>
    </location>
</feature>
<reference evidence="2" key="2">
    <citation type="submission" date="2017-12" db="EMBL/GenBank/DDBJ databases">
        <title>WGS assembly of Marchantia polymorpha.</title>
        <authorList>
            <person name="Bowman J.L."/>
            <person name="Kohchi T."/>
            <person name="Yamato K.T."/>
            <person name="Jenkins J."/>
            <person name="Shu S."/>
            <person name="Ishizaki K."/>
            <person name="Yamaoka S."/>
            <person name="Nishihama R."/>
            <person name="Nakamura Y."/>
            <person name="Berger F."/>
            <person name="Adam C."/>
            <person name="Aki S.S."/>
            <person name="Althoff F."/>
            <person name="Araki T."/>
            <person name="Arteaga-Vazquez M.A."/>
            <person name="Balasubrmanian S."/>
            <person name="Bauer D."/>
            <person name="Boehm C.R."/>
            <person name="Briginshaw L."/>
            <person name="Caballero-Perez J."/>
            <person name="Catarino B."/>
            <person name="Chen F."/>
            <person name="Chiyoda S."/>
            <person name="Chovatia M."/>
            <person name="Davies K.M."/>
            <person name="Delmans M."/>
            <person name="Demura T."/>
            <person name="Dierschke T."/>
            <person name="Dolan L."/>
            <person name="Dorantes-Acosta A.E."/>
            <person name="Eklund D.M."/>
            <person name="Florent S.N."/>
            <person name="Flores-Sandoval E."/>
            <person name="Fujiyama A."/>
            <person name="Fukuzawa H."/>
            <person name="Galik B."/>
            <person name="Grimanelli D."/>
            <person name="Grimwood J."/>
            <person name="Grossniklaus U."/>
            <person name="Hamada T."/>
            <person name="Haseloff J."/>
            <person name="Hetherington A.J."/>
            <person name="Higo A."/>
            <person name="Hirakawa Y."/>
            <person name="Hundley H.N."/>
            <person name="Ikeda Y."/>
            <person name="Inoue K."/>
            <person name="Inoue S."/>
            <person name="Ishida S."/>
            <person name="Jia Q."/>
            <person name="Kakita M."/>
            <person name="Kanazawa T."/>
            <person name="Kawai Y."/>
            <person name="Kawashima T."/>
            <person name="Kennedy M."/>
            <person name="Kinose K."/>
            <person name="Kinoshita T."/>
            <person name="Kohara Y."/>
            <person name="Koide E."/>
            <person name="Komatsu K."/>
            <person name="Kopischke S."/>
            <person name="Kubo M."/>
            <person name="Kyozuka J."/>
            <person name="Lagercrantz U."/>
            <person name="Lin S.S."/>
            <person name="Lindquist E."/>
            <person name="Lipzen A.M."/>
            <person name="Lu C."/>
            <person name="Luna E.D."/>
            <person name="Martienssen R.A."/>
            <person name="Minamino N."/>
            <person name="Mizutani M."/>
            <person name="Mizutani M."/>
            <person name="Mochizuki N."/>
            <person name="Monte I."/>
            <person name="Mosher R."/>
            <person name="Nagasaki H."/>
            <person name="Nakagami H."/>
            <person name="Naramoto S."/>
            <person name="Nishitani K."/>
            <person name="Ohtani M."/>
            <person name="Okamoto T."/>
            <person name="Okumura M."/>
            <person name="Phillips J."/>
            <person name="Pollak B."/>
            <person name="Reinders A."/>
            <person name="Roevekamp M."/>
            <person name="Sano R."/>
            <person name="Sawa S."/>
            <person name="Schmid M.W."/>
            <person name="Shirakawa M."/>
            <person name="Solano R."/>
            <person name="Spunde A."/>
            <person name="Suetsugu N."/>
            <person name="Sugano S."/>
            <person name="Sugiyama A."/>
            <person name="Sun R."/>
            <person name="Suzuki Y."/>
            <person name="Takenaka M."/>
            <person name="Takezawa D."/>
            <person name="Tomogane H."/>
            <person name="Tsuzuki M."/>
            <person name="Ueda T."/>
            <person name="Umeda M."/>
            <person name="Ward J.M."/>
            <person name="Watanabe Y."/>
            <person name="Yazaki K."/>
            <person name="Yokoyama R."/>
            <person name="Yoshitake Y."/>
            <person name="Yotsui I."/>
            <person name="Zachgo S."/>
            <person name="Schmutz J."/>
        </authorList>
    </citation>
    <scope>NUCLEOTIDE SEQUENCE [LARGE SCALE GENOMIC DNA]</scope>
    <source>
        <strain evidence="2">Tak-1</strain>
    </source>
</reference>
<organism evidence="2 3">
    <name type="scientific">Marchantia polymorpha</name>
    <name type="common">Common liverwort</name>
    <name type="synonym">Marchantia aquatica</name>
    <dbReference type="NCBI Taxonomy" id="3197"/>
    <lineage>
        <taxon>Eukaryota</taxon>
        <taxon>Viridiplantae</taxon>
        <taxon>Streptophyta</taxon>
        <taxon>Embryophyta</taxon>
        <taxon>Marchantiophyta</taxon>
        <taxon>Marchantiopsida</taxon>
        <taxon>Marchantiidae</taxon>
        <taxon>Marchantiales</taxon>
        <taxon>Marchantiaceae</taxon>
        <taxon>Marchantia</taxon>
    </lineage>
</organism>
<keyword evidence="3" id="KW-1185">Reference proteome</keyword>
<proteinExistence type="predicted"/>
<dbReference type="EMBL" id="KZ772753">
    <property type="protein sequence ID" value="PTQ34331.1"/>
    <property type="molecule type" value="Genomic_DNA"/>
</dbReference>
<dbReference type="Gramene" id="Mp8g05550.2">
    <property type="protein sequence ID" value="Mp8g05550.2.cds1"/>
    <property type="gene ID" value="Mp8g05550"/>
</dbReference>
<dbReference type="Proteomes" id="UP000244005">
    <property type="component" value="Unassembled WGS sequence"/>
</dbReference>
<dbReference type="EMBL" id="KZ772753">
    <property type="protein sequence ID" value="PTQ34330.1"/>
    <property type="molecule type" value="Genomic_DNA"/>
</dbReference>
<evidence type="ECO:0000313" key="3">
    <source>
        <dbReference type="Proteomes" id="UP000244005"/>
    </source>
</evidence>
<dbReference type="Gramene" id="Mp8g05550.1">
    <property type="protein sequence ID" value="Mp8g05550.1.cds1"/>
    <property type="gene ID" value="Mp8g05550"/>
</dbReference>
<reference evidence="3" key="1">
    <citation type="journal article" date="2017" name="Cell">
        <title>Insights into land plant evolution garnered from the Marchantia polymorpha genome.</title>
        <authorList>
            <person name="Bowman J.L."/>
            <person name="Kohchi T."/>
            <person name="Yamato K.T."/>
            <person name="Jenkins J."/>
            <person name="Shu S."/>
            <person name="Ishizaki K."/>
            <person name="Yamaoka S."/>
            <person name="Nishihama R."/>
            <person name="Nakamura Y."/>
            <person name="Berger F."/>
            <person name="Adam C."/>
            <person name="Aki S.S."/>
            <person name="Althoff F."/>
            <person name="Araki T."/>
            <person name="Arteaga-Vazquez M.A."/>
            <person name="Balasubrmanian S."/>
            <person name="Barry K."/>
            <person name="Bauer D."/>
            <person name="Boehm C.R."/>
            <person name="Briginshaw L."/>
            <person name="Caballero-Perez J."/>
            <person name="Catarino B."/>
            <person name="Chen F."/>
            <person name="Chiyoda S."/>
            <person name="Chovatia M."/>
            <person name="Davies K.M."/>
            <person name="Delmans M."/>
            <person name="Demura T."/>
            <person name="Dierschke T."/>
            <person name="Dolan L."/>
            <person name="Dorantes-Acosta A.E."/>
            <person name="Eklund D.M."/>
            <person name="Florent S.N."/>
            <person name="Flores-Sandoval E."/>
            <person name="Fujiyama A."/>
            <person name="Fukuzawa H."/>
            <person name="Galik B."/>
            <person name="Grimanelli D."/>
            <person name="Grimwood J."/>
            <person name="Grossniklaus U."/>
            <person name="Hamada T."/>
            <person name="Haseloff J."/>
            <person name="Hetherington A.J."/>
            <person name="Higo A."/>
            <person name="Hirakawa Y."/>
            <person name="Hundley H.N."/>
            <person name="Ikeda Y."/>
            <person name="Inoue K."/>
            <person name="Inoue S.I."/>
            <person name="Ishida S."/>
            <person name="Jia Q."/>
            <person name="Kakita M."/>
            <person name="Kanazawa T."/>
            <person name="Kawai Y."/>
            <person name="Kawashima T."/>
            <person name="Kennedy M."/>
            <person name="Kinose K."/>
            <person name="Kinoshita T."/>
            <person name="Kohara Y."/>
            <person name="Koide E."/>
            <person name="Komatsu K."/>
            <person name="Kopischke S."/>
            <person name="Kubo M."/>
            <person name="Kyozuka J."/>
            <person name="Lagercrantz U."/>
            <person name="Lin S.S."/>
            <person name="Lindquist E."/>
            <person name="Lipzen A.M."/>
            <person name="Lu C.W."/>
            <person name="De Luna E."/>
            <person name="Martienssen R.A."/>
            <person name="Minamino N."/>
            <person name="Mizutani M."/>
            <person name="Mizutani M."/>
            <person name="Mochizuki N."/>
            <person name="Monte I."/>
            <person name="Mosher R."/>
            <person name="Nagasaki H."/>
            <person name="Nakagami H."/>
            <person name="Naramoto S."/>
            <person name="Nishitani K."/>
            <person name="Ohtani M."/>
            <person name="Okamoto T."/>
            <person name="Okumura M."/>
            <person name="Phillips J."/>
            <person name="Pollak B."/>
            <person name="Reinders A."/>
            <person name="Rovekamp M."/>
            <person name="Sano R."/>
            <person name="Sawa S."/>
            <person name="Schmid M.W."/>
            <person name="Shirakawa M."/>
            <person name="Solano R."/>
            <person name="Spunde A."/>
            <person name="Suetsugu N."/>
            <person name="Sugano S."/>
            <person name="Sugiyama A."/>
            <person name="Sun R."/>
            <person name="Suzuki Y."/>
            <person name="Takenaka M."/>
            <person name="Takezawa D."/>
            <person name="Tomogane H."/>
            <person name="Tsuzuki M."/>
            <person name="Ueda T."/>
            <person name="Umeda M."/>
            <person name="Ward J.M."/>
            <person name="Watanabe Y."/>
            <person name="Yazaki K."/>
            <person name="Yokoyama R."/>
            <person name="Yoshitake Y."/>
            <person name="Yotsui I."/>
            <person name="Zachgo S."/>
            <person name="Schmutz J."/>
        </authorList>
    </citation>
    <scope>NUCLEOTIDE SEQUENCE [LARGE SCALE GENOMIC DNA]</scope>
    <source>
        <strain evidence="3">Tak-1</strain>
    </source>
</reference>
<dbReference type="AlphaFoldDB" id="A0A2R6WKD9"/>
<accession>A0A2R6WKD9</accession>